<feature type="compositionally biased region" description="Gly residues" evidence="1">
    <location>
        <begin position="580"/>
        <end position="594"/>
    </location>
</feature>
<feature type="compositionally biased region" description="Polar residues" evidence="1">
    <location>
        <begin position="803"/>
        <end position="835"/>
    </location>
</feature>
<evidence type="ECO:0000256" key="2">
    <source>
        <dbReference type="SAM" id="Phobius"/>
    </source>
</evidence>
<feature type="compositionally biased region" description="Gly residues" evidence="1">
    <location>
        <begin position="502"/>
        <end position="511"/>
    </location>
</feature>
<protein>
    <submittedName>
        <fullName evidence="3">Uncharacterized protein</fullName>
    </submittedName>
</protein>
<feature type="compositionally biased region" description="Gly residues" evidence="1">
    <location>
        <begin position="521"/>
        <end position="543"/>
    </location>
</feature>
<keyword evidence="2" id="KW-1133">Transmembrane helix</keyword>
<feature type="compositionally biased region" description="Low complexity" evidence="1">
    <location>
        <begin position="610"/>
        <end position="621"/>
    </location>
</feature>
<feature type="region of interest" description="Disordered" evidence="1">
    <location>
        <begin position="349"/>
        <end position="713"/>
    </location>
</feature>
<feature type="compositionally biased region" description="Pro residues" evidence="1">
    <location>
        <begin position="468"/>
        <end position="485"/>
    </location>
</feature>
<comment type="caution">
    <text evidence="3">The sequence shown here is derived from an EMBL/GenBank/DDBJ whole genome shotgun (WGS) entry which is preliminary data.</text>
</comment>
<feature type="compositionally biased region" description="Gly residues" evidence="1">
    <location>
        <begin position="409"/>
        <end position="420"/>
    </location>
</feature>
<feature type="region of interest" description="Disordered" evidence="1">
    <location>
        <begin position="1071"/>
        <end position="1131"/>
    </location>
</feature>
<organism evidence="3 4">
    <name type="scientific">Kibdelosporangium philippinense</name>
    <dbReference type="NCBI Taxonomy" id="211113"/>
    <lineage>
        <taxon>Bacteria</taxon>
        <taxon>Bacillati</taxon>
        <taxon>Actinomycetota</taxon>
        <taxon>Actinomycetes</taxon>
        <taxon>Pseudonocardiales</taxon>
        <taxon>Pseudonocardiaceae</taxon>
        <taxon>Kibdelosporangium</taxon>
    </lineage>
</organism>
<feature type="compositionally biased region" description="Polar residues" evidence="1">
    <location>
        <begin position="394"/>
        <end position="406"/>
    </location>
</feature>
<feature type="region of interest" description="Disordered" evidence="1">
    <location>
        <begin position="764"/>
        <end position="891"/>
    </location>
</feature>
<dbReference type="Proteomes" id="UP001521150">
    <property type="component" value="Unassembled WGS sequence"/>
</dbReference>
<dbReference type="EMBL" id="JAJVCN010000003">
    <property type="protein sequence ID" value="MCE7008107.1"/>
    <property type="molecule type" value="Genomic_DNA"/>
</dbReference>
<feature type="compositionally biased region" description="Basic and acidic residues" evidence="1">
    <location>
        <begin position="764"/>
        <end position="776"/>
    </location>
</feature>
<feature type="transmembrane region" description="Helical" evidence="2">
    <location>
        <begin position="127"/>
        <end position="146"/>
    </location>
</feature>
<feature type="compositionally biased region" description="Gly residues" evidence="1">
    <location>
        <begin position="551"/>
        <end position="571"/>
    </location>
</feature>
<feature type="compositionally biased region" description="Low complexity" evidence="1">
    <location>
        <begin position="927"/>
        <end position="946"/>
    </location>
</feature>
<name>A0ABS8ZKS9_9PSEU</name>
<evidence type="ECO:0000313" key="4">
    <source>
        <dbReference type="Proteomes" id="UP001521150"/>
    </source>
</evidence>
<feature type="compositionally biased region" description="Low complexity" evidence="1">
    <location>
        <begin position="697"/>
        <end position="711"/>
    </location>
</feature>
<feature type="compositionally biased region" description="Low complexity" evidence="1">
    <location>
        <begin position="437"/>
        <end position="453"/>
    </location>
</feature>
<feature type="region of interest" description="Disordered" evidence="1">
    <location>
        <begin position="911"/>
        <end position="952"/>
    </location>
</feature>
<keyword evidence="2" id="KW-0472">Membrane</keyword>
<dbReference type="RefSeq" id="WP_233729640.1">
    <property type="nucleotide sequence ID" value="NZ_JAJVCN010000003.1"/>
</dbReference>
<feature type="compositionally biased region" description="Low complexity" evidence="1">
    <location>
        <begin position="642"/>
        <end position="653"/>
    </location>
</feature>
<feature type="compositionally biased region" description="Low complexity" evidence="1">
    <location>
        <begin position="1085"/>
        <end position="1095"/>
    </location>
</feature>
<evidence type="ECO:0000313" key="3">
    <source>
        <dbReference type="EMBL" id="MCE7008107.1"/>
    </source>
</evidence>
<feature type="compositionally biased region" description="Low complexity" evidence="1">
    <location>
        <begin position="486"/>
        <end position="501"/>
    </location>
</feature>
<feature type="compositionally biased region" description="Polar residues" evidence="1">
    <location>
        <begin position="858"/>
        <end position="882"/>
    </location>
</feature>
<gene>
    <name evidence="3" type="ORF">LWC34_35585</name>
</gene>
<feature type="compositionally biased region" description="Low complexity" evidence="1">
    <location>
        <begin position="785"/>
        <end position="799"/>
    </location>
</feature>
<proteinExistence type="predicted"/>
<reference evidence="3 4" key="1">
    <citation type="submission" date="2021-12" db="EMBL/GenBank/DDBJ databases">
        <title>Genome sequence of Kibdelosporangium philippinense ATCC 49844.</title>
        <authorList>
            <person name="Fedorov E.A."/>
            <person name="Omeragic M."/>
            <person name="Shalygina K.F."/>
            <person name="Maclea K.S."/>
        </authorList>
    </citation>
    <scope>NUCLEOTIDE SEQUENCE [LARGE SCALE GENOMIC DNA]</scope>
    <source>
        <strain evidence="3 4">ATCC 49844</strain>
    </source>
</reference>
<keyword evidence="4" id="KW-1185">Reference proteome</keyword>
<sequence length="1694" mass="174403">MSEPSGDQSHLIPDGWQGLPILIAGGPLPPGQIELMREQAVAYRAYAQRVLTAGDGLRRLVDGVGDSVSPEVAEKFRVHMAELNDGRGQALADIANLQAWKLDEQATNIDSGRYGIYVQVVWTVSELAYIAASIFLWATWPFVFALGQLMVRLVRMGISYKTAAIIAARIAWEGVKRGADNVAVTAMTQGFDDFVKVASKGLGDIPTSGFAVPKLIKQIPPDNWWYTGRRFVDEAAEEAGEEFAQGGIADNLAKPGKVDLRNWATGAGIGAVGGGAGSAAGSAGRKTGLKGTHNKNLANGMQSGWAGEIAAGGAGMAVGGSPLDIGFGVVNSTFTDPVMHEVETKAREAIHERQKQAGVHGGEVPPPPTLANPDSLVGTAGPGPTGLVGPASGPPNTTGGSNNQPPSGGASGRGGNGPVGLDGQPVTPPPAPGTGTGTVAPSPGTAPTHQPPLSGGGNGPVGPDGKPITPPPPPGTGPLAPPAPGGRPVAPSVNGPSVSSAGSGGVVGGPTSGPTNLLSGGSPGTAGSAGGPGGTGAVNGGPGAPVNGSVVSGGPGGLSSGGPSGVVGGPVSGPVTLSSGGPGGPGRSSGGSGPVGPAVSSGGLGGTVGAGELSGSSSDPGGSLGGPSAVNGGPGVSGDGPAANAGSSAVTGASGSGPAGVQSPATAEQIGPVAQGPVPTVSHGPVVHSPASLGTTGSEPEGLPGLEGPSGQHAVRVPAATDHLVSDVDDGDVRTLVGDVDDRIATRVDDDGDTATLVDVDISSDKDQLSVEDKQYDQSGVTAQRPRSSAPATPQAATAKVESASTPRPETTTGPRSVTVPETSTLVNAASQNPGTKLESGIAPKTETPGMVDARPTSDGTPHPQTTAPNIENSPKTQTGTEPETAVQVPSVTKLDATAKSDTAATPVTAAKVDTASKADPGTHVETAPTPDTTPATTSLSTAGPTVDITSEPASGTINVVAAAARVDPVREELIRTAERVFGKRREEDVDELLRQADELMLRAGFRPPPHFLTGLDPEQAARLDERNQIRLQVAYRLYQLQQDRDSILSPAQELANQFRRESELPRPIFAAGAGRKQPPDPATSEGEPGPSSRGGETRENTLSTNIRDNNVDLERPGLLPPARPNRAAHVGVSADGTSRWFSADQVWRKEIMTPQNGLAGVTFVKDESPALTNFLTAVDTVDAPVIDVHGQGASVQLTVGERDVLSVDPEVFARLLTDLDLVHDGRAILFSCDAGVTGGVADRGVSEAGTRFPNFALTAPQGHLQFGFVRNKVTGVVRTTALVNADGNGTWVTVGVTGRREVSPPIEALRGPEWTIVPGNWHERVQPAVPQLAGKTHVGTTGTGRTSTNHRFTVGDIWMRALTHQGRTVGVSFIRNYDQDESIEGVLRSGGNPAETLLSRYEWEDQYLKIAPRWRTTTLQVPSPWQADGGLNTTFFVEVHGEDRDVLIHTTTGQELDVTGKVLARLVLGSQIYAEAGGPGKVSTTLLVCTSARRSTRGGVGYDYWSELRAYIPNQLVHSPTAIISVMATGASQYFPGSTPYALFISQGGHWNTYGSDAVRYGIADILQQLPDWPSKYDRVRQHYSSSTGLFSAVDRVHRALTAMWPGLQQETLDFTAAWPVVSSSTEDRQMVWLALIQKLAAERPEVRRVVDTAVNPAGVRVRVPLPEEVWTFLEVAQPDPQAPDDTLVRWAN</sequence>
<keyword evidence="2" id="KW-0812">Transmembrane</keyword>
<evidence type="ECO:0000256" key="1">
    <source>
        <dbReference type="SAM" id="MobiDB-lite"/>
    </source>
</evidence>
<accession>A0ABS8ZKS9</accession>